<dbReference type="PROSITE" id="PS00138">
    <property type="entry name" value="SUBTILASE_SER"/>
    <property type="match status" value="1"/>
</dbReference>
<dbReference type="InterPro" id="IPR015500">
    <property type="entry name" value="Peptidase_S8_subtilisin-rel"/>
</dbReference>
<dbReference type="InterPro" id="IPR000209">
    <property type="entry name" value="Peptidase_S8/S53_dom"/>
</dbReference>
<dbReference type="PROSITE" id="PS51892">
    <property type="entry name" value="SUBTILASE"/>
    <property type="match status" value="1"/>
</dbReference>
<feature type="active site" description="Charge relay system" evidence="5">
    <location>
        <position position="113"/>
    </location>
</feature>
<dbReference type="Gene3D" id="3.40.50.200">
    <property type="entry name" value="Peptidase S8/S53 domain"/>
    <property type="match status" value="1"/>
</dbReference>
<evidence type="ECO:0000313" key="10">
    <source>
        <dbReference type="EMBL" id="ELR13759.1"/>
    </source>
</evidence>
<dbReference type="GO" id="GO:0004252">
    <property type="term" value="F:serine-type endopeptidase activity"/>
    <property type="evidence" value="ECO:0007669"/>
    <property type="project" value="UniProtKB-UniRule"/>
</dbReference>
<dbReference type="PROSITE" id="PS00136">
    <property type="entry name" value="SUBTILASE_ASP"/>
    <property type="match status" value="1"/>
</dbReference>
<dbReference type="STRING" id="1257118.L8GLP0"/>
<dbReference type="Gene3D" id="3.20.20.80">
    <property type="entry name" value="Glycosidases"/>
    <property type="match status" value="1"/>
</dbReference>
<dbReference type="VEuPathDB" id="AmoebaDB:ACA1_316750"/>
<keyword evidence="3 5" id="KW-0378">Hydrolase</keyword>
<dbReference type="AlphaFoldDB" id="L8GLP0"/>
<dbReference type="InterPro" id="IPR024732">
    <property type="entry name" value="NAGLU_C"/>
</dbReference>
<dbReference type="Pfam" id="PF05089">
    <property type="entry name" value="NAGLU"/>
    <property type="match status" value="1"/>
</dbReference>
<proteinExistence type="inferred from homology"/>
<dbReference type="PANTHER" id="PTHR12872:SF1">
    <property type="entry name" value="ALPHA-N-ACETYLGLUCOSAMINIDASE"/>
    <property type="match status" value="1"/>
</dbReference>
<dbReference type="InterPro" id="IPR022398">
    <property type="entry name" value="Peptidase_S8_His-AS"/>
</dbReference>
<dbReference type="InterPro" id="IPR007781">
    <property type="entry name" value="NAGLU"/>
</dbReference>
<comment type="similarity">
    <text evidence="1 5 6">Belongs to the peptidase S8 family.</text>
</comment>
<evidence type="ECO:0000256" key="2">
    <source>
        <dbReference type="ARBA" id="ARBA00022670"/>
    </source>
</evidence>
<dbReference type="FunFam" id="3.40.50.200:FF:000014">
    <property type="entry name" value="Proteinase K"/>
    <property type="match status" value="1"/>
</dbReference>
<dbReference type="RefSeq" id="XP_004335772.1">
    <property type="nucleotide sequence ID" value="XM_004335724.1"/>
</dbReference>
<dbReference type="SUPFAM" id="SSF52743">
    <property type="entry name" value="Subtilisin-like"/>
    <property type="match status" value="1"/>
</dbReference>
<organism evidence="10 11">
    <name type="scientific">Acanthamoeba castellanii (strain ATCC 30010 / Neff)</name>
    <dbReference type="NCBI Taxonomy" id="1257118"/>
    <lineage>
        <taxon>Eukaryota</taxon>
        <taxon>Amoebozoa</taxon>
        <taxon>Discosea</taxon>
        <taxon>Longamoebia</taxon>
        <taxon>Centramoebida</taxon>
        <taxon>Acanthamoebidae</taxon>
        <taxon>Acanthamoeba</taxon>
    </lineage>
</organism>
<dbReference type="GO" id="GO:0006508">
    <property type="term" value="P:proteolysis"/>
    <property type="evidence" value="ECO:0007669"/>
    <property type="project" value="UniProtKB-KW"/>
</dbReference>
<evidence type="ECO:0000259" key="8">
    <source>
        <dbReference type="Pfam" id="PF05089"/>
    </source>
</evidence>
<evidence type="ECO:0000256" key="5">
    <source>
        <dbReference type="PROSITE-ProRule" id="PRU01240"/>
    </source>
</evidence>
<dbReference type="KEGG" id="acan:ACA1_316750"/>
<protein>
    <submittedName>
        <fullName evidence="10">Peptidase, S8/S53 subfamily protein</fullName>
    </submittedName>
</protein>
<dbReference type="InterPro" id="IPR034193">
    <property type="entry name" value="PCSK9_ProteinaseK-like"/>
</dbReference>
<keyword evidence="4 5" id="KW-0720">Serine protease</keyword>
<evidence type="ECO:0000256" key="3">
    <source>
        <dbReference type="ARBA" id="ARBA00022801"/>
    </source>
</evidence>
<dbReference type="GeneID" id="14914322"/>
<evidence type="ECO:0000256" key="1">
    <source>
        <dbReference type="ARBA" id="ARBA00011073"/>
    </source>
</evidence>
<dbReference type="OrthoDB" id="15497at2759"/>
<evidence type="ECO:0000259" key="9">
    <source>
        <dbReference type="Pfam" id="PF12972"/>
    </source>
</evidence>
<dbReference type="InterPro" id="IPR023828">
    <property type="entry name" value="Peptidase_S8_Ser-AS"/>
</dbReference>
<dbReference type="InterPro" id="IPR036852">
    <property type="entry name" value="Peptidase_S8/S53_dom_sf"/>
</dbReference>
<dbReference type="EMBL" id="KB008075">
    <property type="protein sequence ID" value="ELR13759.1"/>
    <property type="molecule type" value="Genomic_DNA"/>
</dbReference>
<dbReference type="CDD" id="cd04077">
    <property type="entry name" value="Peptidases_S8_PCSK9_ProteinaseK_like"/>
    <property type="match status" value="1"/>
</dbReference>
<sequence>MMVQVTVPAALRHRQHEIVESLRDKTWVEFIEPNVVMRSTATQTLSSSSSIYPWGLDRIDQRHLPLNERYEYVTPTSGVRVYVIDTGILTTHIGRAVWGTNTVDSKDYDCYGHGTHVAGIVAGTNVGVAKDVTVVAVKALDCTGSGTAGTVSLGIAWVIQNCPVGVRCIISLSLGGEQSSVMDSAVKAAYNKGIVVVSAAGNSNIDACTVTPARSPYGITVGATNSDDAKAFFSNWGGCVNIWAPGVDIPSAYFTSDTTYQKLSGTSQATPHVTGAVALYLGATKNVTPSEAAGAVYASATLNTVTGTDSSSINRFLYSQVDRGVVPKTAADACSSSFPCTSVNGSLSGLNTVNVPSGQITVTSTVASYGYLQAWLEATADFDLRLQFYNTSTTAWVNVATSTGGTGSEWIQFATSASVKFTLGRGGGCGEQGIKRIYPTANLTKSADWAGFPHQYTNVYFLSPLDSLYKTIGSKVIRLVEEEFGTDHIYNADTFNEMSPPSADPTYLAAASRAVYEGMATQDPQALWVMQGWSFVFDPFWTKDRIKAYLSGVDNSDMLILDLASDNSPEWNKTGQFRDSYFGKEFVWCMLHNGGGVRGLYGNLTQYSSDPLIALATPGNTMVGVGMTMEAIEQNPVVYELMSEMGWRSEAFDIVEWVQRYAERRYGLATGSSPVGEAWELLREATYNQSGLDAGLFGFAPALGMGHGGTSNATKEVEALRLFLQSAQTEGYAPNGPWQYDCVDLTRQVLANTFNDVYSQLDAAYTSYATNKSDTLPFLPLAAELLGIISDLDRLLATNPNYLLGTWIKDAVSWASIPEQALHYQFNARNQITLWGPDGQISDYATKHWAGLLMKAVGAGVMFNSTAYGTELLQLEQKWNQENTTYPTTPTGDTLQVALRISQKYLDRSAYESYFIKVANTDAYGSDLMPHPTWSTDLAQLQWLCLANPLCRGFNTNGWLKGDVSRRVPNAPTDLYIRRVR</sequence>
<dbReference type="Pfam" id="PF00082">
    <property type="entry name" value="Peptidase_S8"/>
    <property type="match status" value="1"/>
</dbReference>
<dbReference type="Gene3D" id="1.20.120.670">
    <property type="entry name" value="N-acetyl-b-d-glucoasminidase"/>
    <property type="match status" value="1"/>
</dbReference>
<keyword evidence="11" id="KW-1185">Reference proteome</keyword>
<dbReference type="PRINTS" id="PR00723">
    <property type="entry name" value="SUBTILISIN"/>
</dbReference>
<dbReference type="PROSITE" id="PS00137">
    <property type="entry name" value="SUBTILASE_HIS"/>
    <property type="match status" value="1"/>
</dbReference>
<feature type="active site" description="Charge relay system" evidence="5">
    <location>
        <position position="267"/>
    </location>
</feature>
<evidence type="ECO:0000259" key="7">
    <source>
        <dbReference type="Pfam" id="PF00082"/>
    </source>
</evidence>
<gene>
    <name evidence="10" type="ORF">ACA1_316750</name>
</gene>
<dbReference type="PANTHER" id="PTHR12872">
    <property type="entry name" value="ALPHA-N-ACETYLGLUCOSAMINIDASE"/>
    <property type="match status" value="1"/>
</dbReference>
<feature type="domain" description="Alpha-N-acetylglucosaminidase tim-barrel" evidence="8">
    <location>
        <begin position="433"/>
        <end position="648"/>
    </location>
</feature>
<dbReference type="Proteomes" id="UP000011083">
    <property type="component" value="Unassembled WGS sequence"/>
</dbReference>
<feature type="domain" description="Peptidase S8/S53" evidence="7">
    <location>
        <begin position="77"/>
        <end position="306"/>
    </location>
</feature>
<dbReference type="Pfam" id="PF12972">
    <property type="entry name" value="NAGLU_C"/>
    <property type="match status" value="1"/>
</dbReference>
<keyword evidence="2 5" id="KW-0645">Protease</keyword>
<dbReference type="InterPro" id="IPR023827">
    <property type="entry name" value="Peptidase_S8_Asp-AS"/>
</dbReference>
<feature type="domain" description="Alpha-N-acetylglucosaminidase C-terminal" evidence="9">
    <location>
        <begin position="657"/>
        <end position="904"/>
    </location>
</feature>
<feature type="active site" description="Charge relay system" evidence="5">
    <location>
        <position position="85"/>
    </location>
</feature>
<evidence type="ECO:0000256" key="4">
    <source>
        <dbReference type="ARBA" id="ARBA00022825"/>
    </source>
</evidence>
<dbReference type="InterPro" id="IPR024733">
    <property type="entry name" value="NAGLU_tim-barrel"/>
</dbReference>
<accession>L8GLP0</accession>
<evidence type="ECO:0000256" key="6">
    <source>
        <dbReference type="RuleBase" id="RU003355"/>
    </source>
</evidence>
<name>L8GLP0_ACACF</name>
<reference evidence="10 11" key="1">
    <citation type="journal article" date="2013" name="Genome Biol.">
        <title>Genome of Acanthamoeba castellanii highlights extensive lateral gene transfer and early evolution of tyrosine kinase signaling.</title>
        <authorList>
            <person name="Clarke M."/>
            <person name="Lohan A.J."/>
            <person name="Liu B."/>
            <person name="Lagkouvardos I."/>
            <person name="Roy S."/>
            <person name="Zafar N."/>
            <person name="Bertelli C."/>
            <person name="Schilde C."/>
            <person name="Kianianmomeni A."/>
            <person name="Burglin T.R."/>
            <person name="Frech C."/>
            <person name="Turcotte B."/>
            <person name="Kopec K.O."/>
            <person name="Synnott J.M."/>
            <person name="Choo C."/>
            <person name="Paponov I."/>
            <person name="Finkler A."/>
            <person name="Soon Heng Tan C."/>
            <person name="Hutchins A.P."/>
            <person name="Weinmeier T."/>
            <person name="Rattei T."/>
            <person name="Chu J.S."/>
            <person name="Gimenez G."/>
            <person name="Irimia M."/>
            <person name="Rigden D.J."/>
            <person name="Fitzpatrick D.A."/>
            <person name="Lorenzo-Morales J."/>
            <person name="Bateman A."/>
            <person name="Chiu C.H."/>
            <person name="Tang P."/>
            <person name="Hegemann P."/>
            <person name="Fromm H."/>
            <person name="Raoult D."/>
            <person name="Greub G."/>
            <person name="Miranda-Saavedra D."/>
            <person name="Chen N."/>
            <person name="Nash P."/>
            <person name="Ginger M.L."/>
            <person name="Horn M."/>
            <person name="Schaap P."/>
            <person name="Caler L."/>
            <person name="Loftus B."/>
        </authorList>
    </citation>
    <scope>NUCLEOTIDE SEQUENCE [LARGE SCALE GENOMIC DNA]</scope>
    <source>
        <strain evidence="10 11">Neff</strain>
    </source>
</reference>
<evidence type="ECO:0000313" key="11">
    <source>
        <dbReference type="Proteomes" id="UP000011083"/>
    </source>
</evidence>